<proteinExistence type="inferred from homology"/>
<reference evidence="7 8" key="1">
    <citation type="submission" date="2010-05" db="EMBL/GenBank/DDBJ databases">
        <title>The Genome Sequence of Thecamonas trahens ATCC 50062.</title>
        <authorList>
            <consortium name="The Broad Institute Genome Sequencing Platform"/>
            <person name="Russ C."/>
            <person name="Cuomo C."/>
            <person name="Shea T."/>
            <person name="Young S.K."/>
            <person name="Zeng Q."/>
            <person name="Koehrsen M."/>
            <person name="Haas B."/>
            <person name="Borodovsky M."/>
            <person name="Guigo R."/>
            <person name="Alvarado L."/>
            <person name="Berlin A."/>
            <person name="Bochicchio J."/>
            <person name="Borenstein D."/>
            <person name="Chapman S."/>
            <person name="Chen Z."/>
            <person name="Freedman E."/>
            <person name="Gellesch M."/>
            <person name="Goldberg J."/>
            <person name="Griggs A."/>
            <person name="Gujja S."/>
            <person name="Heilman E."/>
            <person name="Heiman D."/>
            <person name="Hepburn T."/>
            <person name="Howarth C."/>
            <person name="Jen D."/>
            <person name="Larson L."/>
            <person name="Mehta T."/>
            <person name="Park D."/>
            <person name="Pearson M."/>
            <person name="Roberts A."/>
            <person name="Saif S."/>
            <person name="Shenoy N."/>
            <person name="Sisk P."/>
            <person name="Stolte C."/>
            <person name="Sykes S."/>
            <person name="Thomson T."/>
            <person name="Walk T."/>
            <person name="White J."/>
            <person name="Yandava C."/>
            <person name="Burger G."/>
            <person name="Gray M.W."/>
            <person name="Holland P.W.H."/>
            <person name="King N."/>
            <person name="Lang F.B.F."/>
            <person name="Roger A.J."/>
            <person name="Ruiz-Trillo I."/>
            <person name="Lander E."/>
            <person name="Nusbaum C."/>
        </authorList>
    </citation>
    <scope>NUCLEOTIDE SEQUENCE [LARGE SCALE GENOMIC DNA]</scope>
    <source>
        <strain evidence="7 8">ATCC 50062</strain>
    </source>
</reference>
<dbReference type="STRING" id="461836.A0A0L0DH30"/>
<accession>A0A0L0DH30</accession>
<dbReference type="GO" id="GO:0006011">
    <property type="term" value="P:UDP-alpha-D-glucose metabolic process"/>
    <property type="evidence" value="ECO:0007669"/>
    <property type="project" value="InterPro"/>
</dbReference>
<keyword evidence="4" id="KW-0548">Nucleotidyltransferase</keyword>
<dbReference type="InterPro" id="IPR029044">
    <property type="entry name" value="Nucleotide-diphossugar_trans"/>
</dbReference>
<evidence type="ECO:0000259" key="6">
    <source>
        <dbReference type="Pfam" id="PF00483"/>
    </source>
</evidence>
<dbReference type="Gene3D" id="3.90.550.10">
    <property type="entry name" value="Spore Coat Polysaccharide Biosynthesis Protein SpsA, Chain A"/>
    <property type="match status" value="1"/>
</dbReference>
<evidence type="ECO:0000256" key="5">
    <source>
        <dbReference type="ARBA" id="ARBA00048128"/>
    </source>
</evidence>
<comment type="similarity">
    <text evidence="1">Belongs to the UDPGP type 2 family.</text>
</comment>
<dbReference type="GO" id="GO:0003983">
    <property type="term" value="F:UTP:glucose-1-phosphate uridylyltransferase activity"/>
    <property type="evidence" value="ECO:0007669"/>
    <property type="project" value="UniProtKB-EC"/>
</dbReference>
<organism evidence="7 8">
    <name type="scientific">Thecamonas trahens ATCC 50062</name>
    <dbReference type="NCBI Taxonomy" id="461836"/>
    <lineage>
        <taxon>Eukaryota</taxon>
        <taxon>Apusozoa</taxon>
        <taxon>Apusomonadida</taxon>
        <taxon>Apusomonadidae</taxon>
        <taxon>Thecamonas</taxon>
    </lineage>
</organism>
<keyword evidence="3" id="KW-0808">Transferase</keyword>
<dbReference type="Proteomes" id="UP000054408">
    <property type="component" value="Unassembled WGS sequence"/>
</dbReference>
<dbReference type="PANTHER" id="PTHR43197">
    <property type="entry name" value="UTP--GLUCOSE-1-PHOSPHATE URIDYLYLTRANSFERASE"/>
    <property type="match status" value="1"/>
</dbReference>
<gene>
    <name evidence="7" type="ORF">AMSG_12091</name>
</gene>
<evidence type="ECO:0000313" key="7">
    <source>
        <dbReference type="EMBL" id="KNC51649.1"/>
    </source>
</evidence>
<protein>
    <recommendedName>
        <fullName evidence="2">UTP--glucose-1-phosphate uridylyltransferase</fullName>
        <ecNumber evidence="2">2.7.7.9</ecNumber>
    </recommendedName>
</protein>
<dbReference type="OMA" id="HAVYCAN"/>
<evidence type="ECO:0000256" key="3">
    <source>
        <dbReference type="ARBA" id="ARBA00022679"/>
    </source>
</evidence>
<dbReference type="Pfam" id="PF00483">
    <property type="entry name" value="NTP_transferase"/>
    <property type="match status" value="1"/>
</dbReference>
<feature type="domain" description="Nucleotidyl transferase" evidence="6">
    <location>
        <begin position="9"/>
        <end position="256"/>
    </location>
</feature>
<dbReference type="PANTHER" id="PTHR43197:SF1">
    <property type="entry name" value="UTP--GLUCOSE-1-PHOSPHATE URIDYLYLTRANSFERASE"/>
    <property type="match status" value="1"/>
</dbReference>
<dbReference type="OrthoDB" id="10267058at2759"/>
<evidence type="ECO:0000313" key="8">
    <source>
        <dbReference type="Proteomes" id="UP000054408"/>
    </source>
</evidence>
<evidence type="ECO:0000256" key="2">
    <source>
        <dbReference type="ARBA" id="ARBA00012415"/>
    </source>
</evidence>
<keyword evidence="8" id="KW-1185">Reference proteome</keyword>
<dbReference type="SUPFAM" id="SSF53448">
    <property type="entry name" value="Nucleotide-diphospho-sugar transferases"/>
    <property type="match status" value="1"/>
</dbReference>
<dbReference type="EC" id="2.7.7.9" evidence="2"/>
<dbReference type="EMBL" id="GL349469">
    <property type="protein sequence ID" value="KNC51649.1"/>
    <property type="molecule type" value="Genomic_DNA"/>
</dbReference>
<sequence length="304" mass="31828">MESPRLRKAVVPIAGLGTRMFPFTGAVAKAFLPLVDARRGHVVPFLHALLLAILNDPLSSIDQVAIVLSPAQRPMIESYFAGDAEALWAPYAAKSEAHAAAVAELAVIGSKMVLIDQPVPRGFGDAVLAAADFVAPDEYFLLCLGDHFYTSSSSTSCLAQLLAAFAAAPGPMTSVGLTPLRTAPVSGVLVAAPDAVLDATRAFDLADMLEKPSVELAASCAAIPDSLAISPPPAELSILCNFGMDILPVDVFDKLARQGQTASGECELRVGQLDILRERGTRGVLIAGDRHDTGLPHDYAASFV</sequence>
<dbReference type="AlphaFoldDB" id="A0A0L0DH30"/>
<dbReference type="InterPro" id="IPR005835">
    <property type="entry name" value="NTP_transferase_dom"/>
</dbReference>
<dbReference type="RefSeq" id="XP_013755892.1">
    <property type="nucleotide sequence ID" value="XM_013900438.1"/>
</dbReference>
<comment type="catalytic activity">
    <reaction evidence="5">
        <text>alpha-D-glucose 1-phosphate + UTP + H(+) = UDP-alpha-D-glucose + diphosphate</text>
        <dbReference type="Rhea" id="RHEA:19889"/>
        <dbReference type="ChEBI" id="CHEBI:15378"/>
        <dbReference type="ChEBI" id="CHEBI:33019"/>
        <dbReference type="ChEBI" id="CHEBI:46398"/>
        <dbReference type="ChEBI" id="CHEBI:58601"/>
        <dbReference type="ChEBI" id="CHEBI:58885"/>
        <dbReference type="EC" id="2.7.7.9"/>
    </reaction>
</comment>
<evidence type="ECO:0000256" key="1">
    <source>
        <dbReference type="ARBA" id="ARBA00006890"/>
    </source>
</evidence>
<dbReference type="InterPro" id="IPR005771">
    <property type="entry name" value="GalU_uridylyltTrfase_bac/arc"/>
</dbReference>
<evidence type="ECO:0000256" key="4">
    <source>
        <dbReference type="ARBA" id="ARBA00022695"/>
    </source>
</evidence>
<feature type="non-terminal residue" evidence="7">
    <location>
        <position position="304"/>
    </location>
</feature>
<dbReference type="GeneID" id="25570006"/>
<name>A0A0L0DH30_THETB</name>